<feature type="transmembrane region" description="Helical" evidence="8">
    <location>
        <begin position="101"/>
        <end position="120"/>
    </location>
</feature>
<keyword evidence="6 8" id="KW-1133">Transmembrane helix</keyword>
<reference evidence="10 11" key="1">
    <citation type="submission" date="2018-01" db="EMBL/GenBank/DDBJ databases">
        <title>Genome sequence of the PGP bacterium Paenibacillus illinoisensis E3.</title>
        <authorList>
            <person name="Rolli E."/>
            <person name="Marasco R."/>
            <person name="Bessem C."/>
            <person name="Michoud G."/>
            <person name="Gaiarsa S."/>
            <person name="Borin S."/>
            <person name="Daffonchio D."/>
        </authorList>
    </citation>
    <scope>NUCLEOTIDE SEQUENCE [LARGE SCALE GENOMIC DNA]</scope>
    <source>
        <strain evidence="10 11">E3</strain>
    </source>
</reference>
<evidence type="ECO:0000256" key="5">
    <source>
        <dbReference type="ARBA" id="ARBA00022970"/>
    </source>
</evidence>
<evidence type="ECO:0000256" key="6">
    <source>
        <dbReference type="ARBA" id="ARBA00022989"/>
    </source>
</evidence>
<evidence type="ECO:0000313" key="11">
    <source>
        <dbReference type="Proteomes" id="UP000247459"/>
    </source>
</evidence>
<comment type="similarity">
    <text evidence="8">Belongs to the binding-protein-dependent transport system permease family.</text>
</comment>
<evidence type="ECO:0000256" key="2">
    <source>
        <dbReference type="ARBA" id="ARBA00022448"/>
    </source>
</evidence>
<accession>A0A2W0D4K7</accession>
<evidence type="ECO:0000313" key="10">
    <source>
        <dbReference type="EMBL" id="PYY30821.1"/>
    </source>
</evidence>
<keyword evidence="7 8" id="KW-0472">Membrane</keyword>
<dbReference type="Pfam" id="PF00528">
    <property type="entry name" value="BPD_transp_1"/>
    <property type="match status" value="1"/>
</dbReference>
<comment type="subcellular location">
    <subcellularLocation>
        <location evidence="1 8">Cell membrane</location>
        <topology evidence="1 8">Multi-pass membrane protein</topology>
    </subcellularLocation>
</comment>
<dbReference type="InterPro" id="IPR043429">
    <property type="entry name" value="ArtM/GltK/GlnP/TcyL/YhdX-like"/>
</dbReference>
<evidence type="ECO:0000256" key="7">
    <source>
        <dbReference type="ARBA" id="ARBA00023136"/>
    </source>
</evidence>
<feature type="transmembrane region" description="Helical" evidence="8">
    <location>
        <begin position="201"/>
        <end position="223"/>
    </location>
</feature>
<evidence type="ECO:0000259" key="9">
    <source>
        <dbReference type="PROSITE" id="PS50928"/>
    </source>
</evidence>
<dbReference type="GO" id="GO:0006865">
    <property type="term" value="P:amino acid transport"/>
    <property type="evidence" value="ECO:0007669"/>
    <property type="project" value="UniProtKB-KW"/>
</dbReference>
<evidence type="ECO:0000256" key="1">
    <source>
        <dbReference type="ARBA" id="ARBA00004651"/>
    </source>
</evidence>
<feature type="transmembrane region" description="Helical" evidence="8">
    <location>
        <begin position="149"/>
        <end position="167"/>
    </location>
</feature>
<dbReference type="Proteomes" id="UP000247459">
    <property type="component" value="Unassembled WGS sequence"/>
</dbReference>
<dbReference type="InterPro" id="IPR000515">
    <property type="entry name" value="MetI-like"/>
</dbReference>
<feature type="transmembrane region" description="Helical" evidence="8">
    <location>
        <begin position="60"/>
        <end position="81"/>
    </location>
</feature>
<name>A0A2W0D4K7_9BACL</name>
<comment type="caution">
    <text evidence="10">The sequence shown here is derived from an EMBL/GenBank/DDBJ whole genome shotgun (WGS) entry which is preliminary data.</text>
</comment>
<dbReference type="InterPro" id="IPR035906">
    <property type="entry name" value="MetI-like_sf"/>
</dbReference>
<dbReference type="InterPro" id="IPR010065">
    <property type="entry name" value="AA_ABC_transptr_permease_3TM"/>
</dbReference>
<dbReference type="Gene3D" id="1.10.3720.10">
    <property type="entry name" value="MetI-like"/>
    <property type="match status" value="1"/>
</dbReference>
<feature type="transmembrane region" description="Helical" evidence="8">
    <location>
        <begin position="24"/>
        <end position="48"/>
    </location>
</feature>
<proteinExistence type="inferred from homology"/>
<evidence type="ECO:0000256" key="8">
    <source>
        <dbReference type="RuleBase" id="RU363032"/>
    </source>
</evidence>
<dbReference type="FunFam" id="1.10.3720.10:FF:000006">
    <property type="entry name" value="Glutamate/aspartate ABC transporter, permease protein GltK"/>
    <property type="match status" value="1"/>
</dbReference>
<evidence type="ECO:0000256" key="4">
    <source>
        <dbReference type="ARBA" id="ARBA00022692"/>
    </source>
</evidence>
<dbReference type="AlphaFoldDB" id="A0A2W0D4K7"/>
<evidence type="ECO:0000256" key="3">
    <source>
        <dbReference type="ARBA" id="ARBA00022475"/>
    </source>
</evidence>
<dbReference type="GO" id="GO:0043190">
    <property type="term" value="C:ATP-binding cassette (ABC) transporter complex"/>
    <property type="evidence" value="ECO:0007669"/>
    <property type="project" value="InterPro"/>
</dbReference>
<dbReference type="SUPFAM" id="SSF161098">
    <property type="entry name" value="MetI-like"/>
    <property type="match status" value="1"/>
</dbReference>
<gene>
    <name evidence="10" type="primary">tcyL</name>
    <name evidence="10" type="ORF">PIL02S_00730</name>
</gene>
<dbReference type="PANTHER" id="PTHR30614:SF45">
    <property type="entry name" value="L-CYSTINE TRANSPORT SYSTEM PERMEASE PROTEIN TCYL"/>
    <property type="match status" value="1"/>
</dbReference>
<dbReference type="CDD" id="cd06261">
    <property type="entry name" value="TM_PBP2"/>
    <property type="match status" value="1"/>
</dbReference>
<keyword evidence="5" id="KW-0029">Amino-acid transport</keyword>
<keyword evidence="2 8" id="KW-0813">Transport</keyword>
<protein>
    <submittedName>
        <fullName evidence="10">Sulfur-containing amino acid ABC transporter permease protein TcyL</fullName>
    </submittedName>
</protein>
<dbReference type="PROSITE" id="PS50928">
    <property type="entry name" value="ABC_TM1"/>
    <property type="match status" value="1"/>
</dbReference>
<keyword evidence="4 8" id="KW-0812">Transmembrane</keyword>
<dbReference type="EMBL" id="PRLG01000005">
    <property type="protein sequence ID" value="PYY30821.1"/>
    <property type="molecule type" value="Genomic_DNA"/>
</dbReference>
<keyword evidence="3" id="KW-1003">Cell membrane</keyword>
<sequence>MQAVMGKAFDISLVLDFIPELLRYLHITLIVLGGSIVLGLVGGVLLAVPRLYRIPVLSQLATLYVSFMRGTPILIKLFLVYYGLPELLKPIGIDLSRTDPLVFVIVTYALSDAASFAEIFRGAVRSVDKGQTEAAYAAGMTTFQSFRRIVVPQALIVAFPNMANTLIGSLKDTSLAFSIGVMDMVGRGQTLISATSHALEVYISLSVVYYVIVIVLEKGFALAERRLQRHERKSKMPKPAVRAERLKRIAG</sequence>
<dbReference type="GO" id="GO:0022857">
    <property type="term" value="F:transmembrane transporter activity"/>
    <property type="evidence" value="ECO:0007669"/>
    <property type="project" value="InterPro"/>
</dbReference>
<dbReference type="NCBIfam" id="TIGR01726">
    <property type="entry name" value="HEQRo_perm_3TM"/>
    <property type="match status" value="1"/>
</dbReference>
<dbReference type="PANTHER" id="PTHR30614">
    <property type="entry name" value="MEMBRANE COMPONENT OF AMINO ACID ABC TRANSPORTER"/>
    <property type="match status" value="1"/>
</dbReference>
<feature type="domain" description="ABC transmembrane type-1" evidence="9">
    <location>
        <begin position="21"/>
        <end position="220"/>
    </location>
</feature>
<organism evidence="10 11">
    <name type="scientific">Paenibacillus illinoisensis</name>
    <dbReference type="NCBI Taxonomy" id="59845"/>
    <lineage>
        <taxon>Bacteria</taxon>
        <taxon>Bacillati</taxon>
        <taxon>Bacillota</taxon>
        <taxon>Bacilli</taxon>
        <taxon>Bacillales</taxon>
        <taxon>Paenibacillaceae</taxon>
        <taxon>Paenibacillus</taxon>
    </lineage>
</organism>